<keyword evidence="2" id="KW-1185">Reference proteome</keyword>
<gene>
    <name evidence="1" type="ORF">PR048_016044</name>
</gene>
<accession>A0ABQ9HIM3</accession>
<comment type="caution">
    <text evidence="1">The sequence shown here is derived from an EMBL/GenBank/DDBJ whole genome shotgun (WGS) entry which is preliminary data.</text>
</comment>
<dbReference type="PANTHER" id="PTHR45904:SF2">
    <property type="entry name" value="TRNA (URACIL-5-)-METHYLTRANSFERASE HOMOLOG A"/>
    <property type="match status" value="1"/>
</dbReference>
<protein>
    <submittedName>
        <fullName evidence="1">Uncharacterized protein</fullName>
    </submittedName>
</protein>
<evidence type="ECO:0000313" key="2">
    <source>
        <dbReference type="Proteomes" id="UP001159363"/>
    </source>
</evidence>
<reference evidence="1 2" key="1">
    <citation type="submission" date="2023-02" db="EMBL/GenBank/DDBJ databases">
        <title>LHISI_Scaffold_Assembly.</title>
        <authorList>
            <person name="Stuart O.P."/>
            <person name="Cleave R."/>
            <person name="Magrath M.J.L."/>
            <person name="Mikheyev A.S."/>
        </authorList>
    </citation>
    <scope>NUCLEOTIDE SEQUENCE [LARGE SCALE GENOMIC DNA]</scope>
    <source>
        <strain evidence="1">Daus_M_001</strain>
        <tissue evidence="1">Leg muscle</tissue>
    </source>
</reference>
<organism evidence="1 2">
    <name type="scientific">Dryococelus australis</name>
    <dbReference type="NCBI Taxonomy" id="614101"/>
    <lineage>
        <taxon>Eukaryota</taxon>
        <taxon>Metazoa</taxon>
        <taxon>Ecdysozoa</taxon>
        <taxon>Arthropoda</taxon>
        <taxon>Hexapoda</taxon>
        <taxon>Insecta</taxon>
        <taxon>Pterygota</taxon>
        <taxon>Neoptera</taxon>
        <taxon>Polyneoptera</taxon>
        <taxon>Phasmatodea</taxon>
        <taxon>Verophasmatodea</taxon>
        <taxon>Anareolatae</taxon>
        <taxon>Phasmatidae</taxon>
        <taxon>Eurycanthinae</taxon>
        <taxon>Dryococelus</taxon>
    </lineage>
</organism>
<name>A0ABQ9HIM3_9NEOP</name>
<sequence length="90" mass="10268">MVLFQLFEQFVRQSELGVYNPETQDGNLRQLTVRLARNTSQLMLVVGIHPQSLPDSAVDKLKMDIREFFETGPGKAGNVTSLYLQFIRKP</sequence>
<dbReference type="Gene3D" id="2.40.50.1070">
    <property type="match status" value="1"/>
</dbReference>
<dbReference type="PANTHER" id="PTHR45904">
    <property type="entry name" value="TRNA (URACIL-5-)-METHYLTRANSFERASE"/>
    <property type="match status" value="1"/>
</dbReference>
<dbReference type="InterPro" id="IPR045850">
    <property type="entry name" value="TRM2_met"/>
</dbReference>
<proteinExistence type="predicted"/>
<dbReference type="EMBL" id="JARBHB010000005">
    <property type="protein sequence ID" value="KAJ8884187.1"/>
    <property type="molecule type" value="Genomic_DNA"/>
</dbReference>
<evidence type="ECO:0000313" key="1">
    <source>
        <dbReference type="EMBL" id="KAJ8884187.1"/>
    </source>
</evidence>
<dbReference type="Proteomes" id="UP001159363">
    <property type="component" value="Chromosome 4"/>
</dbReference>